<keyword evidence="2 3" id="KW-0694">RNA-binding</keyword>
<dbReference type="Pfam" id="PF00076">
    <property type="entry name" value="RRM_1"/>
    <property type="match status" value="3"/>
</dbReference>
<protein>
    <recommendedName>
        <fullName evidence="5">RRM domain-containing protein</fullName>
    </recommendedName>
</protein>
<organism evidence="6 7">
    <name type="scientific">Aduncisulcus paluster</name>
    <dbReference type="NCBI Taxonomy" id="2918883"/>
    <lineage>
        <taxon>Eukaryota</taxon>
        <taxon>Metamonada</taxon>
        <taxon>Carpediemonas-like organisms</taxon>
        <taxon>Aduncisulcus</taxon>
    </lineage>
</organism>
<keyword evidence="7" id="KW-1185">Reference proteome</keyword>
<gene>
    <name evidence="6" type="ORF">ADUPG1_010364</name>
</gene>
<dbReference type="InterPro" id="IPR000504">
    <property type="entry name" value="RRM_dom"/>
</dbReference>
<feature type="domain" description="RRM" evidence="5">
    <location>
        <begin position="295"/>
        <end position="375"/>
    </location>
</feature>
<feature type="domain" description="RRM" evidence="5">
    <location>
        <begin position="191"/>
        <end position="271"/>
    </location>
</feature>
<evidence type="ECO:0000259" key="5">
    <source>
        <dbReference type="PROSITE" id="PS50102"/>
    </source>
</evidence>
<reference evidence="6" key="1">
    <citation type="submission" date="2022-03" db="EMBL/GenBank/DDBJ databases">
        <title>Draft genome sequence of Aduncisulcus paluster, a free-living microaerophilic Fornicata.</title>
        <authorList>
            <person name="Yuyama I."/>
            <person name="Kume K."/>
            <person name="Tamura T."/>
            <person name="Inagaki Y."/>
            <person name="Hashimoto T."/>
        </authorList>
    </citation>
    <scope>NUCLEOTIDE SEQUENCE</scope>
    <source>
        <strain evidence="6">NY0171</strain>
    </source>
</reference>
<feature type="domain" description="RRM" evidence="5">
    <location>
        <begin position="2"/>
        <end position="85"/>
    </location>
</feature>
<dbReference type="InterPro" id="IPR036053">
    <property type="entry name" value="PABP-dom"/>
</dbReference>
<dbReference type="InterPro" id="IPR035979">
    <property type="entry name" value="RBD_domain_sf"/>
</dbReference>
<evidence type="ECO:0000256" key="4">
    <source>
        <dbReference type="SAM" id="MobiDB-lite"/>
    </source>
</evidence>
<dbReference type="InterPro" id="IPR012677">
    <property type="entry name" value="Nucleotide-bd_a/b_plait_sf"/>
</dbReference>
<dbReference type="SUPFAM" id="SSF63570">
    <property type="entry name" value="PABC (PABP) domain"/>
    <property type="match status" value="1"/>
</dbReference>
<keyword evidence="1" id="KW-0677">Repeat</keyword>
<feature type="compositionally biased region" description="Polar residues" evidence="4">
    <location>
        <begin position="367"/>
        <end position="377"/>
    </location>
</feature>
<evidence type="ECO:0000313" key="7">
    <source>
        <dbReference type="Proteomes" id="UP001057375"/>
    </source>
</evidence>
<dbReference type="CDD" id="cd00590">
    <property type="entry name" value="RRM_SF"/>
    <property type="match status" value="3"/>
</dbReference>
<feature type="region of interest" description="Disordered" evidence="4">
    <location>
        <begin position="367"/>
        <end position="398"/>
    </location>
</feature>
<evidence type="ECO:0000313" key="6">
    <source>
        <dbReference type="EMBL" id="GKT13910.1"/>
    </source>
</evidence>
<sequence length="517" mass="57309">MSSLFVSNLGASVTTAVLQEYFLVEGGNPPQIVLRPTKKNPNEMNAIVTFPTKDLAEKALRELNYGQVAEEDGKTRELHLTLYDPERKYQKPKANVFIKNLPEGITSSDLDDAFRECGDIFSSVVRSRTFTKKEKNEEGEEVEVKTVSCRGYIQFMEEEAAQKAIEAFNGASFNDKEIQVQLFCPQSRRFRNVYIKYIPKDFTQEQFEELMKKYGDISSAKLIMADEGSEDVNKGYGYCSYSTNDAAMKAISELNGTKLEGQEKALSVSRYIPSTVRKMGNTKVLTQYGGLTKAKALFIQNFGGKTKEDLEKIFAPYGDLVSVSLRTTSNKQHTFAFINFETSDSVSKVLAVKDTKEFKDQFPENFQLNTRTPTSKSAKGKKTFKRGGQRPAGARGTTKSVFGSFTQEETELVKNLVRLLRQQQQSGMMAPMGVMPGVPAMGQMAVPSAPIQGDMGAHLHAIVSGFVPNPETAGKVTGMILDSVPPAQVAMYLAEGPAFPSIQHHVTDCLKLLEDRK</sequence>
<dbReference type="Gene3D" id="1.10.1900.10">
    <property type="entry name" value="c-terminal domain of poly(a) binding protein"/>
    <property type="match status" value="1"/>
</dbReference>
<dbReference type="SUPFAM" id="SSF54928">
    <property type="entry name" value="RNA-binding domain, RBD"/>
    <property type="match status" value="3"/>
</dbReference>
<dbReference type="SMART" id="SM00360">
    <property type="entry name" value="RRM"/>
    <property type="match status" value="4"/>
</dbReference>
<dbReference type="Proteomes" id="UP001057375">
    <property type="component" value="Unassembled WGS sequence"/>
</dbReference>
<dbReference type="InterPro" id="IPR003954">
    <property type="entry name" value="RRM_euk-type"/>
</dbReference>
<comment type="caution">
    <text evidence="6">The sequence shown here is derived from an EMBL/GenBank/DDBJ whole genome shotgun (WGS) entry which is preliminary data.</text>
</comment>
<dbReference type="SMART" id="SM00361">
    <property type="entry name" value="RRM_1"/>
    <property type="match status" value="2"/>
</dbReference>
<dbReference type="EMBL" id="BQXS01011551">
    <property type="protein sequence ID" value="GKT13910.1"/>
    <property type="molecule type" value="Genomic_DNA"/>
</dbReference>
<feature type="compositionally biased region" description="Basic residues" evidence="4">
    <location>
        <begin position="378"/>
        <end position="388"/>
    </location>
</feature>
<dbReference type="PANTHER" id="PTHR24012">
    <property type="entry name" value="RNA BINDING PROTEIN"/>
    <property type="match status" value="1"/>
</dbReference>
<feature type="domain" description="RRM" evidence="5">
    <location>
        <begin position="94"/>
        <end position="185"/>
    </location>
</feature>
<evidence type="ECO:0000256" key="2">
    <source>
        <dbReference type="ARBA" id="ARBA00022884"/>
    </source>
</evidence>
<accession>A0ABQ5JR34</accession>
<dbReference type="PROSITE" id="PS50102">
    <property type="entry name" value="RRM"/>
    <property type="match status" value="4"/>
</dbReference>
<proteinExistence type="predicted"/>
<evidence type="ECO:0000256" key="1">
    <source>
        <dbReference type="ARBA" id="ARBA00022737"/>
    </source>
</evidence>
<dbReference type="Gene3D" id="3.30.70.330">
    <property type="match status" value="4"/>
</dbReference>
<evidence type="ECO:0000256" key="3">
    <source>
        <dbReference type="PROSITE-ProRule" id="PRU00176"/>
    </source>
</evidence>
<name>A0ABQ5JR34_9EUKA</name>